<gene>
    <name evidence="1" type="ORF">HOP40_18530</name>
</gene>
<sequence>MLARLDEDEAAARAVVLSGDLLPYESILQTADHGARHGPLRVLREVAATKAAVSRILEAGPPGSDPAHALVAALACVFAEHPDFDPEWLAVVDEGTETPDNVVQLPLLG</sequence>
<evidence type="ECO:0000313" key="2">
    <source>
        <dbReference type="Proteomes" id="UP000505377"/>
    </source>
</evidence>
<accession>A0A6M6JTH2</accession>
<dbReference type="KEGG" id="pbro:HOP40_18530"/>
<reference evidence="1 2" key="1">
    <citation type="submission" date="2020-05" db="EMBL/GenBank/DDBJ databases">
        <authorList>
            <person name="Mo P."/>
        </authorList>
    </citation>
    <scope>NUCLEOTIDE SEQUENCE [LARGE SCALE GENOMIC DNA]</scope>
    <source>
        <strain evidence="1 2">Gen01</strain>
    </source>
</reference>
<dbReference type="Pfam" id="PF19730">
    <property type="entry name" value="DUF6221"/>
    <property type="match status" value="1"/>
</dbReference>
<name>A0A6M6JTH2_9PSEU</name>
<dbReference type="InterPro" id="IPR046193">
    <property type="entry name" value="DUF6221"/>
</dbReference>
<dbReference type="Proteomes" id="UP000505377">
    <property type="component" value="Chromosome"/>
</dbReference>
<protein>
    <submittedName>
        <fullName evidence="1">Uncharacterized protein</fullName>
    </submittedName>
</protein>
<organism evidence="1 2">
    <name type="scientific">Pseudonocardia broussonetiae</name>
    <dbReference type="NCBI Taxonomy" id="2736640"/>
    <lineage>
        <taxon>Bacteria</taxon>
        <taxon>Bacillati</taxon>
        <taxon>Actinomycetota</taxon>
        <taxon>Actinomycetes</taxon>
        <taxon>Pseudonocardiales</taxon>
        <taxon>Pseudonocardiaceae</taxon>
        <taxon>Pseudonocardia</taxon>
    </lineage>
</organism>
<keyword evidence="2" id="KW-1185">Reference proteome</keyword>
<evidence type="ECO:0000313" key="1">
    <source>
        <dbReference type="EMBL" id="QJY50725.1"/>
    </source>
</evidence>
<dbReference type="AlphaFoldDB" id="A0A6M6JTH2"/>
<proteinExistence type="predicted"/>
<dbReference type="EMBL" id="CP053564">
    <property type="protein sequence ID" value="QJY50725.1"/>
    <property type="molecule type" value="Genomic_DNA"/>
</dbReference>